<evidence type="ECO:0000256" key="1">
    <source>
        <dbReference type="SAM" id="Phobius"/>
    </source>
</evidence>
<evidence type="ECO:0000313" key="3">
    <source>
        <dbReference type="Proteomes" id="UP001499989"/>
    </source>
</evidence>
<feature type="transmembrane region" description="Helical" evidence="1">
    <location>
        <begin position="41"/>
        <end position="62"/>
    </location>
</feature>
<comment type="caution">
    <text evidence="2">The sequence shown here is derived from an EMBL/GenBank/DDBJ whole genome shotgun (WGS) entry which is preliminary data.</text>
</comment>
<sequence>MVTGRRPPRRLTVREAAAVLVLTVHATAWLAVSIVQPSVPTVLTCLSAYGAALATLALVLTAGRDGRT</sequence>
<accession>A0ABN3TI06</accession>
<reference evidence="2 3" key="1">
    <citation type="journal article" date="2019" name="Int. J. Syst. Evol. Microbiol.">
        <title>The Global Catalogue of Microorganisms (GCM) 10K type strain sequencing project: providing services to taxonomists for standard genome sequencing and annotation.</title>
        <authorList>
            <consortium name="The Broad Institute Genomics Platform"/>
            <consortium name="The Broad Institute Genome Sequencing Center for Infectious Disease"/>
            <person name="Wu L."/>
            <person name="Ma J."/>
        </authorList>
    </citation>
    <scope>NUCLEOTIDE SEQUENCE [LARGE SCALE GENOMIC DNA]</scope>
    <source>
        <strain evidence="2 3">JCM 4531</strain>
    </source>
</reference>
<dbReference type="RefSeq" id="WP_319152347.1">
    <property type="nucleotide sequence ID" value="NZ_BAAASK010000051.1"/>
</dbReference>
<organism evidence="2 3">
    <name type="scientific">Streptomyces violaceolatus</name>
    <dbReference type="NCBI Taxonomy" id="67378"/>
    <lineage>
        <taxon>Bacteria</taxon>
        <taxon>Bacillati</taxon>
        <taxon>Actinomycetota</taxon>
        <taxon>Actinomycetes</taxon>
        <taxon>Kitasatosporales</taxon>
        <taxon>Streptomycetaceae</taxon>
        <taxon>Streptomyces</taxon>
        <taxon>Streptomyces violaceoruber group</taxon>
    </lineage>
</organism>
<evidence type="ECO:0000313" key="2">
    <source>
        <dbReference type="EMBL" id="GAA2704758.1"/>
    </source>
</evidence>
<keyword evidence="1" id="KW-1133">Transmembrane helix</keyword>
<keyword evidence="3" id="KW-1185">Reference proteome</keyword>
<gene>
    <name evidence="2" type="ORF">GCM10010310_79040</name>
</gene>
<keyword evidence="1" id="KW-0812">Transmembrane</keyword>
<dbReference type="Proteomes" id="UP001499989">
    <property type="component" value="Unassembled WGS sequence"/>
</dbReference>
<feature type="transmembrane region" description="Helical" evidence="1">
    <location>
        <begin position="12"/>
        <end position="35"/>
    </location>
</feature>
<name>A0ABN3TI06_9ACTN</name>
<protein>
    <submittedName>
        <fullName evidence="2">Uncharacterized protein</fullName>
    </submittedName>
</protein>
<proteinExistence type="predicted"/>
<keyword evidence="1" id="KW-0472">Membrane</keyword>
<dbReference type="EMBL" id="BAAASK010000051">
    <property type="protein sequence ID" value="GAA2704758.1"/>
    <property type="molecule type" value="Genomic_DNA"/>
</dbReference>